<evidence type="ECO:0000256" key="3">
    <source>
        <dbReference type="ARBA" id="ARBA00022448"/>
    </source>
</evidence>
<evidence type="ECO:0000256" key="6">
    <source>
        <dbReference type="ARBA" id="ARBA00022723"/>
    </source>
</evidence>
<accession>A0AAU7YNH6</accession>
<keyword evidence="9" id="KW-0560">Oxidoreductase</keyword>
<evidence type="ECO:0000256" key="7">
    <source>
        <dbReference type="ARBA" id="ARBA00022982"/>
    </source>
</evidence>
<dbReference type="EMBL" id="PP911589">
    <property type="protein sequence ID" value="XCA47334.1"/>
    <property type="molecule type" value="Genomic_DNA"/>
</dbReference>
<keyword evidence="6" id="KW-0479">Metal-binding</keyword>
<evidence type="ECO:0008006" key="13">
    <source>
        <dbReference type="Google" id="ProtNLM"/>
    </source>
</evidence>
<evidence type="ECO:0000256" key="1">
    <source>
        <dbReference type="ARBA" id="ARBA00001962"/>
    </source>
</evidence>
<keyword evidence="8" id="KW-1133">Transmembrane helix</keyword>
<dbReference type="GO" id="GO:0046872">
    <property type="term" value="F:metal ion binding"/>
    <property type="evidence" value="ECO:0007669"/>
    <property type="project" value="UniProtKB-KW"/>
</dbReference>
<evidence type="ECO:0000256" key="11">
    <source>
        <dbReference type="ARBA" id="ARBA00023136"/>
    </source>
</evidence>
<dbReference type="GO" id="GO:0009916">
    <property type="term" value="F:alternative oxidase activity"/>
    <property type="evidence" value="ECO:0007669"/>
    <property type="project" value="InterPro"/>
</dbReference>
<dbReference type="GO" id="GO:0016117">
    <property type="term" value="P:carotenoid biosynthetic process"/>
    <property type="evidence" value="ECO:0007669"/>
    <property type="project" value="TreeGrafter"/>
</dbReference>
<evidence type="ECO:0000256" key="5">
    <source>
        <dbReference type="ARBA" id="ARBA00022692"/>
    </source>
</evidence>
<evidence type="ECO:0000256" key="10">
    <source>
        <dbReference type="ARBA" id="ARBA00023004"/>
    </source>
</evidence>
<dbReference type="PANTHER" id="PTHR31803:SF10">
    <property type="entry name" value="UBIQUINOL OXIDASE 4, CHLOROPLASTIC_CHROMOPLASTIC"/>
    <property type="match status" value="1"/>
</dbReference>
<evidence type="ECO:0000313" key="12">
    <source>
        <dbReference type="EMBL" id="XCA47334.1"/>
    </source>
</evidence>
<dbReference type="GO" id="GO:0010230">
    <property type="term" value="P:alternative respiration"/>
    <property type="evidence" value="ECO:0007669"/>
    <property type="project" value="TreeGrafter"/>
</dbReference>
<comment type="subcellular location">
    <subcellularLocation>
        <location evidence="2">Membrane</location>
    </subcellularLocation>
</comment>
<evidence type="ECO:0000256" key="8">
    <source>
        <dbReference type="ARBA" id="ARBA00022989"/>
    </source>
</evidence>
<keyword evidence="11" id="KW-0472">Membrane</keyword>
<keyword evidence="4" id="KW-0679">Respiratory chain</keyword>
<dbReference type="Pfam" id="PF01786">
    <property type="entry name" value="AOX"/>
    <property type="match status" value="1"/>
</dbReference>
<dbReference type="InterPro" id="IPR038659">
    <property type="entry name" value="AOX_sf"/>
</dbReference>
<evidence type="ECO:0000256" key="2">
    <source>
        <dbReference type="ARBA" id="ARBA00004370"/>
    </source>
</evidence>
<dbReference type="PANTHER" id="PTHR31803">
    <property type="entry name" value="ALTERNATIVE OXIDASE"/>
    <property type="match status" value="1"/>
</dbReference>
<evidence type="ECO:0000256" key="4">
    <source>
        <dbReference type="ARBA" id="ARBA00022660"/>
    </source>
</evidence>
<sequence>MLTLCRSQPIVPVRKIERRINKVAVGSAVKVIDRLYEGRDYARFYVLETIARVPYFSFVSVLHLYETLGLWRKADYLETHFAQTVNEYHHLLIMEDLGGDKRYVDRFFAQHAAFFYYWLTCLIYVVSPCMAYNLSEQIEEHAYHTYDEFLKNHGTSLSLEKAPVVASDYYGDVSSLHDVFTRIRDDEGEHVKEMQECQIDLA</sequence>
<proteinExistence type="predicted"/>
<keyword evidence="7" id="KW-0249">Electron transport</keyword>
<dbReference type="Gene3D" id="1.20.1260.140">
    <property type="entry name" value="Alternative oxidase"/>
    <property type="match status" value="1"/>
</dbReference>
<organism evidence="12">
    <name type="scientific">Micromonas commoda virus</name>
    <dbReference type="NCBI Taxonomy" id="3057169"/>
    <lineage>
        <taxon>Viruses</taxon>
        <taxon>Varidnaviria</taxon>
        <taxon>Bamfordvirae</taxon>
        <taxon>Nucleocytoviricota</taxon>
        <taxon>Megaviricetes</taxon>
        <taxon>Algavirales</taxon>
        <taxon>Phycodnaviridae</taxon>
    </lineage>
</organism>
<dbReference type="InterPro" id="IPR002680">
    <property type="entry name" value="AOX"/>
</dbReference>
<protein>
    <recommendedName>
        <fullName evidence="13">Ubiquinol oxidase (non-electrogenic)</fullName>
    </recommendedName>
</protein>
<dbReference type="GO" id="GO:0016020">
    <property type="term" value="C:membrane"/>
    <property type="evidence" value="ECO:0007669"/>
    <property type="project" value="UniProtKB-SubCell"/>
</dbReference>
<keyword evidence="3" id="KW-0813">Transport</keyword>
<reference evidence="12" key="1">
    <citation type="submission" date="2024-06" db="EMBL/GenBank/DDBJ databases">
        <title>Evidence of context-dependent and transient costs of resisting viral infection in isolates of the marine microalga Micromonas sp. (class Mamiellophyceae).</title>
        <authorList>
            <person name="Bedi de Silva A."/>
            <person name="Schvarcz C.R."/>
            <person name="Steward G.R."/>
            <person name="Edwards K.F."/>
        </authorList>
    </citation>
    <scope>NUCLEOTIDE SEQUENCE</scope>
    <source>
        <strain evidence="12">McV-KB2</strain>
    </source>
</reference>
<name>A0AAU7YNH6_9PHYC</name>
<keyword evidence="10" id="KW-0408">Iron</keyword>
<comment type="cofactor">
    <cofactor evidence="1">
        <name>Fe cation</name>
        <dbReference type="ChEBI" id="CHEBI:24875"/>
    </cofactor>
</comment>
<keyword evidence="5" id="KW-0812">Transmembrane</keyword>
<evidence type="ECO:0000256" key="9">
    <source>
        <dbReference type="ARBA" id="ARBA00023002"/>
    </source>
</evidence>